<dbReference type="EMBL" id="JBBMEZ010000024">
    <property type="protein sequence ID" value="MEQ2470382.1"/>
    <property type="molecule type" value="Genomic_DNA"/>
</dbReference>
<feature type="chain" id="PRO_5046828595" evidence="1">
    <location>
        <begin position="23"/>
        <end position="139"/>
    </location>
</feature>
<gene>
    <name evidence="2" type="ORF">WMO39_08615</name>
</gene>
<sequence length="139" mass="14944">MKKIALILAAALIAVTSIFCFAGCGETPEQKLANYIASDTCQKDIDTLKSSFGSTLDIDVKAEGENVVFTFAYKTDLPEESLDTVKSTLETGFDSMSSTFEGFANDIKDEAGVDNPSVVVKINTKDGTNIFSKTYNATK</sequence>
<dbReference type="InterPro" id="IPR032327">
    <property type="entry name" value="DUF4854"/>
</dbReference>
<evidence type="ECO:0000256" key="1">
    <source>
        <dbReference type="SAM" id="SignalP"/>
    </source>
</evidence>
<proteinExistence type="predicted"/>
<dbReference type="Proteomes" id="UP001490816">
    <property type="component" value="Unassembled WGS sequence"/>
</dbReference>
<keyword evidence="1" id="KW-0732">Signal</keyword>
<name>A0ABV1FAH4_9FIRM</name>
<evidence type="ECO:0000313" key="3">
    <source>
        <dbReference type="Proteomes" id="UP001490816"/>
    </source>
</evidence>
<dbReference type="RefSeq" id="WP_367286115.1">
    <property type="nucleotide sequence ID" value="NZ_JBBMEZ010000024.1"/>
</dbReference>
<accession>A0ABV1FAH4</accession>
<keyword evidence="3" id="KW-1185">Reference proteome</keyword>
<comment type="caution">
    <text evidence="2">The sequence shown here is derived from an EMBL/GenBank/DDBJ whole genome shotgun (WGS) entry which is preliminary data.</text>
</comment>
<dbReference type="Pfam" id="PF16146">
    <property type="entry name" value="DUF4854"/>
    <property type="match status" value="1"/>
</dbReference>
<feature type="signal peptide" evidence="1">
    <location>
        <begin position="1"/>
        <end position="22"/>
    </location>
</feature>
<reference evidence="2 3" key="1">
    <citation type="submission" date="2024-03" db="EMBL/GenBank/DDBJ databases">
        <title>Human intestinal bacterial collection.</title>
        <authorList>
            <person name="Pauvert C."/>
            <person name="Hitch T.C.A."/>
            <person name="Clavel T."/>
        </authorList>
    </citation>
    <scope>NUCLEOTIDE SEQUENCE [LARGE SCALE GENOMIC DNA]</scope>
    <source>
        <strain evidence="2 3">CLA-JM-H38</strain>
    </source>
</reference>
<evidence type="ECO:0000313" key="2">
    <source>
        <dbReference type="EMBL" id="MEQ2470382.1"/>
    </source>
</evidence>
<protein>
    <submittedName>
        <fullName evidence="2">DUF4854 domain-containing protein</fullName>
    </submittedName>
</protein>
<organism evidence="2 3">
    <name type="scientific">Ruminococcoides intestinale</name>
    <dbReference type="NCBI Taxonomy" id="3133162"/>
    <lineage>
        <taxon>Bacteria</taxon>
        <taxon>Bacillati</taxon>
        <taxon>Bacillota</taxon>
        <taxon>Clostridia</taxon>
        <taxon>Eubacteriales</taxon>
        <taxon>Oscillospiraceae</taxon>
        <taxon>Ruminococcoides</taxon>
    </lineage>
</organism>